<dbReference type="InterPro" id="IPR029057">
    <property type="entry name" value="PRTase-like"/>
</dbReference>
<evidence type="ECO:0000313" key="2">
    <source>
        <dbReference type="EMBL" id="EHM43392.1"/>
    </source>
</evidence>
<gene>
    <name evidence="2" type="ORF">HMPREF0080_00267</name>
</gene>
<organism evidence="2 3">
    <name type="scientific">Anaeroglobus geminatus F0357</name>
    <dbReference type="NCBI Taxonomy" id="861450"/>
    <lineage>
        <taxon>Bacteria</taxon>
        <taxon>Bacillati</taxon>
        <taxon>Bacillota</taxon>
        <taxon>Negativicutes</taxon>
        <taxon>Veillonellales</taxon>
        <taxon>Veillonellaceae</taxon>
        <taxon>Anaeroglobus</taxon>
    </lineage>
</organism>
<dbReference type="PATRIC" id="fig|861450.3.peg.254"/>
<reference evidence="2 3" key="1">
    <citation type="submission" date="2011-08" db="EMBL/GenBank/DDBJ databases">
        <authorList>
            <person name="Weinstock G."/>
            <person name="Sodergren E."/>
            <person name="Clifton S."/>
            <person name="Fulton L."/>
            <person name="Fulton B."/>
            <person name="Courtney L."/>
            <person name="Fronick C."/>
            <person name="Harrison M."/>
            <person name="Strong C."/>
            <person name="Farmer C."/>
            <person name="Delahaunty K."/>
            <person name="Markovic C."/>
            <person name="Hall O."/>
            <person name="Minx P."/>
            <person name="Tomlinson C."/>
            <person name="Mitreva M."/>
            <person name="Hou S."/>
            <person name="Chen J."/>
            <person name="Wollam A."/>
            <person name="Pepin K.H."/>
            <person name="Johnson M."/>
            <person name="Bhonagiri V."/>
            <person name="Zhang X."/>
            <person name="Suruliraj S."/>
            <person name="Warren W."/>
            <person name="Chinwalla A."/>
            <person name="Mardis E.R."/>
            <person name="Wilson R.K."/>
        </authorList>
    </citation>
    <scope>NUCLEOTIDE SEQUENCE [LARGE SCALE GENOMIC DNA]</scope>
    <source>
        <strain evidence="2 3">F0357</strain>
    </source>
</reference>
<dbReference type="PANTHER" id="PTHR43218">
    <property type="entry name" value="PHOSPHORIBOSYLTRANSFERASE-RELATED"/>
    <property type="match status" value="1"/>
</dbReference>
<evidence type="ECO:0000313" key="3">
    <source>
        <dbReference type="Proteomes" id="UP000005481"/>
    </source>
</evidence>
<proteinExistence type="predicted"/>
<keyword evidence="2" id="KW-0808">Transferase</keyword>
<dbReference type="Proteomes" id="UP000005481">
    <property type="component" value="Unassembled WGS sequence"/>
</dbReference>
<dbReference type="PANTHER" id="PTHR43218:SF1">
    <property type="entry name" value="PHOSPHORIBOSYLTRANSFERASE"/>
    <property type="match status" value="1"/>
</dbReference>
<keyword evidence="3" id="KW-1185">Reference proteome</keyword>
<dbReference type="AlphaFoldDB" id="G9YF57"/>
<accession>G9YF57</accession>
<dbReference type="SUPFAM" id="SSF53271">
    <property type="entry name" value="PRTase-like"/>
    <property type="match status" value="1"/>
</dbReference>
<dbReference type="CDD" id="cd06223">
    <property type="entry name" value="PRTases_typeI"/>
    <property type="match status" value="1"/>
</dbReference>
<dbReference type="HOGENOM" id="CLU_073912_1_0_9"/>
<name>G9YF57_9FIRM</name>
<dbReference type="Gene3D" id="3.40.50.2020">
    <property type="match status" value="1"/>
</dbReference>
<dbReference type="Pfam" id="PF00156">
    <property type="entry name" value="Pribosyltran"/>
    <property type="match status" value="1"/>
</dbReference>
<dbReference type="GO" id="GO:0016740">
    <property type="term" value="F:transferase activity"/>
    <property type="evidence" value="ECO:0007669"/>
    <property type="project" value="UniProtKB-KW"/>
</dbReference>
<feature type="domain" description="Phosphoribosyltransferase" evidence="1">
    <location>
        <begin position="59"/>
        <end position="176"/>
    </location>
</feature>
<dbReference type="NCBIfam" id="NF005592">
    <property type="entry name" value="PRK07322.1"/>
    <property type="match status" value="1"/>
</dbReference>
<comment type="caution">
    <text evidence="2">The sequence shown here is derived from an EMBL/GenBank/DDBJ whole genome shotgun (WGS) entry which is preliminary data.</text>
</comment>
<dbReference type="InterPro" id="IPR000836">
    <property type="entry name" value="PRTase_dom"/>
</dbReference>
<dbReference type="eggNOG" id="COG0503">
    <property type="taxonomic scope" value="Bacteria"/>
</dbReference>
<evidence type="ECO:0000259" key="1">
    <source>
        <dbReference type="Pfam" id="PF00156"/>
    </source>
</evidence>
<protein>
    <submittedName>
        <fullName evidence="2">Phosphoribosyl transferase domain protein</fullName>
    </submittedName>
</protein>
<sequence>MFTLAKKYYKLRVAGCTRQLPILNVTDTLAIAGFVILGDTELTVNTAAELAGRIPSDAEIIMTAETKGIPLAAEMARILGMPHYVVARKDFKAYMENPLVVDDESITTKGKQMLCLSDADVALIKGKKTVIVDDVISTGGSLKALMELADKAGAAVIAKAAILAEGDAAKRDDIIFLETLPLFEAE</sequence>
<dbReference type="EMBL" id="AGCJ01000009">
    <property type="protein sequence ID" value="EHM43392.1"/>
    <property type="molecule type" value="Genomic_DNA"/>
</dbReference>
<dbReference type="STRING" id="861450.HMPREF0080_00267"/>